<evidence type="ECO:0000313" key="12">
    <source>
        <dbReference type="Proteomes" id="UP000011083"/>
    </source>
</evidence>
<dbReference type="GO" id="GO:0005839">
    <property type="term" value="C:proteasome core complex"/>
    <property type="evidence" value="ECO:0007669"/>
    <property type="project" value="InterPro"/>
</dbReference>
<comment type="subcellular location">
    <subcellularLocation>
        <location evidence="10">Cytoplasm</location>
    </subcellularLocation>
    <subcellularLocation>
        <location evidence="10">Nucleus</location>
    </subcellularLocation>
</comment>
<comment type="catalytic activity">
    <reaction evidence="1">
        <text>Cleavage of peptide bonds with very broad specificity.</text>
        <dbReference type="EC" id="3.4.25.1"/>
    </reaction>
</comment>
<dbReference type="GO" id="GO:0005634">
    <property type="term" value="C:nucleus"/>
    <property type="evidence" value="ECO:0007669"/>
    <property type="project" value="UniProtKB-SubCell"/>
</dbReference>
<keyword evidence="3" id="KW-0645">Protease</keyword>
<evidence type="ECO:0000256" key="4">
    <source>
        <dbReference type="ARBA" id="ARBA00022698"/>
    </source>
</evidence>
<feature type="active site" description="Nucleophile" evidence="9">
    <location>
        <position position="62"/>
    </location>
</feature>
<evidence type="ECO:0000313" key="11">
    <source>
        <dbReference type="EMBL" id="ELR11030.1"/>
    </source>
</evidence>
<dbReference type="KEGG" id="acan:ACA1_048200"/>
<dbReference type="PROSITE" id="PS00854">
    <property type="entry name" value="PROTEASOME_BETA_1"/>
    <property type="match status" value="1"/>
</dbReference>
<dbReference type="VEuPathDB" id="AmoebaDB:ACA1_048200"/>
<evidence type="ECO:0000256" key="10">
    <source>
        <dbReference type="RuleBase" id="RU004203"/>
    </source>
</evidence>
<dbReference type="InterPro" id="IPR001353">
    <property type="entry name" value="Proteasome_sua/b"/>
</dbReference>
<evidence type="ECO:0000256" key="5">
    <source>
        <dbReference type="ARBA" id="ARBA00022801"/>
    </source>
</evidence>
<dbReference type="AlphaFoldDB" id="L8GCZ8"/>
<keyword evidence="2 10" id="KW-0963">Cytoplasm</keyword>
<evidence type="ECO:0000256" key="6">
    <source>
        <dbReference type="ARBA" id="ARBA00022942"/>
    </source>
</evidence>
<keyword evidence="4" id="KW-0888">Threonine protease</keyword>
<dbReference type="Proteomes" id="UP000011083">
    <property type="component" value="Unassembled WGS sequence"/>
</dbReference>
<dbReference type="InterPro" id="IPR023333">
    <property type="entry name" value="Proteasome_suB-type"/>
</dbReference>
<name>L8GCZ8_ACACF</name>
<dbReference type="PANTHER" id="PTHR32194:SF3">
    <property type="entry name" value="PROTEASOME SUBUNIT BETA"/>
    <property type="match status" value="1"/>
</dbReference>
<dbReference type="GeneID" id="14911439"/>
<keyword evidence="6 10" id="KW-0647">Proteasome</keyword>
<dbReference type="Pfam" id="PF00227">
    <property type="entry name" value="Proteasome"/>
    <property type="match status" value="1"/>
</dbReference>
<organism evidence="11 12">
    <name type="scientific">Acanthamoeba castellanii (strain ATCC 30010 / Neff)</name>
    <dbReference type="NCBI Taxonomy" id="1257118"/>
    <lineage>
        <taxon>Eukaryota</taxon>
        <taxon>Amoebozoa</taxon>
        <taxon>Discosea</taxon>
        <taxon>Longamoebia</taxon>
        <taxon>Centramoebida</taxon>
        <taxon>Acanthamoebidae</taxon>
        <taxon>Acanthamoeba</taxon>
    </lineage>
</organism>
<dbReference type="GO" id="GO:0004298">
    <property type="term" value="F:threonine-type endopeptidase activity"/>
    <property type="evidence" value="ECO:0007669"/>
    <property type="project" value="UniProtKB-KW"/>
</dbReference>
<dbReference type="RefSeq" id="XP_004333043.1">
    <property type="nucleotide sequence ID" value="XM_004332995.1"/>
</dbReference>
<evidence type="ECO:0000256" key="7">
    <source>
        <dbReference type="ARBA" id="ARBA00023145"/>
    </source>
</evidence>
<comment type="function">
    <text evidence="10">Component of the proteasome, a multicatalytic proteinase complex which is characterized by its ability to cleave peptides with Arg, Phe, Tyr, Leu, and Glu adjacent to the leaving group at neutral or slightly basic pH. The proteasome has an ATP-dependent proteolytic activity.</text>
</comment>
<comment type="subunit">
    <text evidence="10">Component of the proteasome complex.</text>
</comment>
<reference evidence="11 12" key="1">
    <citation type="journal article" date="2013" name="Genome Biol.">
        <title>Genome of Acanthamoeba castellanii highlights extensive lateral gene transfer and early evolution of tyrosine kinase signaling.</title>
        <authorList>
            <person name="Clarke M."/>
            <person name="Lohan A.J."/>
            <person name="Liu B."/>
            <person name="Lagkouvardos I."/>
            <person name="Roy S."/>
            <person name="Zafar N."/>
            <person name="Bertelli C."/>
            <person name="Schilde C."/>
            <person name="Kianianmomeni A."/>
            <person name="Burglin T.R."/>
            <person name="Frech C."/>
            <person name="Turcotte B."/>
            <person name="Kopec K.O."/>
            <person name="Synnott J.M."/>
            <person name="Choo C."/>
            <person name="Paponov I."/>
            <person name="Finkler A."/>
            <person name="Soon Heng Tan C."/>
            <person name="Hutchins A.P."/>
            <person name="Weinmeier T."/>
            <person name="Rattei T."/>
            <person name="Chu J.S."/>
            <person name="Gimenez G."/>
            <person name="Irimia M."/>
            <person name="Rigden D.J."/>
            <person name="Fitzpatrick D.A."/>
            <person name="Lorenzo-Morales J."/>
            <person name="Bateman A."/>
            <person name="Chiu C.H."/>
            <person name="Tang P."/>
            <person name="Hegemann P."/>
            <person name="Fromm H."/>
            <person name="Raoult D."/>
            <person name="Greub G."/>
            <person name="Miranda-Saavedra D."/>
            <person name="Chen N."/>
            <person name="Nash P."/>
            <person name="Ginger M.L."/>
            <person name="Horn M."/>
            <person name="Schaap P."/>
            <person name="Caler L."/>
            <person name="Loftus B."/>
        </authorList>
    </citation>
    <scope>NUCLEOTIDE SEQUENCE [LARGE SCALE GENOMIC DNA]</scope>
    <source>
        <strain evidence="11 12">Neff</strain>
    </source>
</reference>
<dbReference type="MEROPS" id="T01.A10"/>
<dbReference type="InterPro" id="IPR016050">
    <property type="entry name" value="Proteasome_bsu_CS"/>
</dbReference>
<evidence type="ECO:0000256" key="1">
    <source>
        <dbReference type="ARBA" id="ARBA00001198"/>
    </source>
</evidence>
<dbReference type="PANTHER" id="PTHR32194">
    <property type="entry name" value="METALLOPROTEASE TLDD"/>
    <property type="match status" value="1"/>
</dbReference>
<dbReference type="GO" id="GO:0010498">
    <property type="term" value="P:proteasomal protein catabolic process"/>
    <property type="evidence" value="ECO:0007669"/>
    <property type="project" value="UniProtKB-ARBA"/>
</dbReference>
<keyword evidence="5" id="KW-0378">Hydrolase</keyword>
<dbReference type="InterPro" id="IPR000243">
    <property type="entry name" value="Pept_T1A_subB"/>
</dbReference>
<dbReference type="GO" id="GO:0005737">
    <property type="term" value="C:cytoplasm"/>
    <property type="evidence" value="ECO:0007669"/>
    <property type="project" value="UniProtKB-SubCell"/>
</dbReference>
<keyword evidence="7" id="KW-0865">Zymogen</keyword>
<dbReference type="FunFam" id="3.60.20.10:FF:000051">
    <property type="entry name" value="Proteasome subunit beta"/>
    <property type="match status" value="1"/>
</dbReference>
<dbReference type="PRINTS" id="PR00141">
    <property type="entry name" value="PROTEASOME"/>
</dbReference>
<dbReference type="CDD" id="cd03761">
    <property type="entry name" value="proteasome_beta_type_5"/>
    <property type="match status" value="1"/>
</dbReference>
<dbReference type="PROSITE" id="PS51476">
    <property type="entry name" value="PROTEASOME_BETA_2"/>
    <property type="match status" value="1"/>
</dbReference>
<dbReference type="STRING" id="1257118.L8GCZ8"/>
<proteinExistence type="inferred from homology"/>
<dbReference type="OrthoDB" id="37597at2759"/>
<comment type="similarity">
    <text evidence="10">Belongs to the peptidase T1B family.</text>
</comment>
<accession>L8GCZ8</accession>
<dbReference type="InterPro" id="IPR029055">
    <property type="entry name" value="Ntn_hydrolases_N"/>
</dbReference>
<dbReference type="OMA" id="NLGMAMQ"/>
<evidence type="ECO:0000256" key="2">
    <source>
        <dbReference type="ARBA" id="ARBA00022490"/>
    </source>
</evidence>
<evidence type="ECO:0000256" key="8">
    <source>
        <dbReference type="ARBA" id="ARBA00023242"/>
    </source>
</evidence>
<keyword evidence="12" id="KW-1185">Reference proteome</keyword>
<sequence length="275" mass="30655">MATAALNLDFLDLPSEREDNQLQNEVLDVDRFTLPAVSNPASFLTDTFQETQAEPIKMLHGTTTLSFVFQGGIVVAVDSRATQGTYIASQSVQKVIRINPFLLGTMAGGAADCSYWERELGRRTRLYQLRNKERMTVAAASKVLSNILYYYRNQGLSVGSMICGWDKRGPNIFYVDSDGTRLKGDKFSVGSGGTYAYGVMDAGYRFDLTVEEACELGRRAIFHAAHRDAYSGGTINVYHISEQGWKHISAQDSNDLYYEQYGLAAREKAEKEMNE</sequence>
<protein>
    <recommendedName>
        <fullName evidence="10">Proteasome subunit beta</fullName>
    </recommendedName>
</protein>
<keyword evidence="8 10" id="KW-0539">Nucleus</keyword>
<dbReference type="SUPFAM" id="SSF56235">
    <property type="entry name" value="N-terminal nucleophile aminohydrolases (Ntn hydrolases)"/>
    <property type="match status" value="1"/>
</dbReference>
<gene>
    <name evidence="11" type="ORF">ACA1_048200</name>
</gene>
<evidence type="ECO:0000256" key="9">
    <source>
        <dbReference type="PIRSR" id="PIRSR600243-1"/>
    </source>
</evidence>
<evidence type="ECO:0000256" key="3">
    <source>
        <dbReference type="ARBA" id="ARBA00022670"/>
    </source>
</evidence>
<dbReference type="EMBL" id="KB008164">
    <property type="protein sequence ID" value="ELR11030.1"/>
    <property type="molecule type" value="Genomic_DNA"/>
</dbReference>
<dbReference type="Gene3D" id="3.60.20.10">
    <property type="entry name" value="Glutamine Phosphoribosylpyrophosphate, subunit 1, domain 1"/>
    <property type="match status" value="1"/>
</dbReference>